<keyword evidence="3 5" id="KW-0238">DNA-binding</keyword>
<proteinExistence type="predicted"/>
<dbReference type="GO" id="GO:0003700">
    <property type="term" value="F:DNA-binding transcription factor activity"/>
    <property type="evidence" value="ECO:0007669"/>
    <property type="project" value="TreeGrafter"/>
</dbReference>
<dbReference type="InterPro" id="IPR050109">
    <property type="entry name" value="HTH-type_TetR-like_transc_reg"/>
</dbReference>
<name>A0A931J4G0_9BURK</name>
<organism evidence="8 9">
    <name type="scientific">Inhella proteolytica</name>
    <dbReference type="NCBI Taxonomy" id="2795029"/>
    <lineage>
        <taxon>Bacteria</taxon>
        <taxon>Pseudomonadati</taxon>
        <taxon>Pseudomonadota</taxon>
        <taxon>Betaproteobacteria</taxon>
        <taxon>Burkholderiales</taxon>
        <taxon>Sphaerotilaceae</taxon>
        <taxon>Inhella</taxon>
    </lineage>
</organism>
<dbReference type="InterPro" id="IPR001647">
    <property type="entry name" value="HTH_TetR"/>
</dbReference>
<dbReference type="RefSeq" id="WP_198111372.1">
    <property type="nucleotide sequence ID" value="NZ_JAEDAK010000007.1"/>
</dbReference>
<feature type="DNA-binding region" description="H-T-H motif" evidence="5">
    <location>
        <begin position="47"/>
        <end position="66"/>
    </location>
</feature>
<evidence type="ECO:0000256" key="4">
    <source>
        <dbReference type="ARBA" id="ARBA00023163"/>
    </source>
</evidence>
<keyword evidence="4" id="KW-0804">Transcription</keyword>
<evidence type="ECO:0000259" key="7">
    <source>
        <dbReference type="PROSITE" id="PS50977"/>
    </source>
</evidence>
<accession>A0A931J4G0</accession>
<feature type="region of interest" description="Disordered" evidence="6">
    <location>
        <begin position="1"/>
        <end position="26"/>
    </location>
</feature>
<dbReference type="InterPro" id="IPR009057">
    <property type="entry name" value="Homeodomain-like_sf"/>
</dbReference>
<dbReference type="InterPro" id="IPR023772">
    <property type="entry name" value="DNA-bd_HTH_TetR-type_CS"/>
</dbReference>
<feature type="region of interest" description="Disordered" evidence="6">
    <location>
        <begin position="222"/>
        <end position="242"/>
    </location>
</feature>
<comment type="caution">
    <text evidence="8">The sequence shown here is derived from an EMBL/GenBank/DDBJ whole genome shotgun (WGS) entry which is preliminary data.</text>
</comment>
<dbReference type="InterPro" id="IPR036271">
    <property type="entry name" value="Tet_transcr_reg_TetR-rel_C_sf"/>
</dbReference>
<evidence type="ECO:0000256" key="2">
    <source>
        <dbReference type="ARBA" id="ARBA00023015"/>
    </source>
</evidence>
<dbReference type="PRINTS" id="PR00455">
    <property type="entry name" value="HTHTETR"/>
</dbReference>
<sequence length="242" mass="26678">MPKTLSPHAPADKSPGRPRQAQEQGARERLLDAASVLFAEQGFAETSTREICTAAGLNPGAIHYHFGDKDGLYRAVLARPLEVMSAQHEGFADPALSLREGLGRFFGSFLSEAAEELELRLHLRELLKPSAVYAETIQAYIGPNQRALSELLARHIGVAPDDETVLQLGYGLVAMAQDYCLSRAFMQLLTPGYLADPQAFERIRERLLDWAEVLVAHERARHAARPRASAPKKKTSVPKTTR</sequence>
<feature type="domain" description="HTH tetR-type" evidence="7">
    <location>
        <begin position="24"/>
        <end position="84"/>
    </location>
</feature>
<dbReference type="Gene3D" id="1.10.357.10">
    <property type="entry name" value="Tetracycline Repressor, domain 2"/>
    <property type="match status" value="1"/>
</dbReference>
<evidence type="ECO:0000256" key="6">
    <source>
        <dbReference type="SAM" id="MobiDB-lite"/>
    </source>
</evidence>
<protein>
    <submittedName>
        <fullName evidence="8">TetR/AcrR family transcriptional regulator</fullName>
    </submittedName>
</protein>
<dbReference type="PROSITE" id="PS01081">
    <property type="entry name" value="HTH_TETR_1"/>
    <property type="match status" value="1"/>
</dbReference>
<dbReference type="GO" id="GO:0000976">
    <property type="term" value="F:transcription cis-regulatory region binding"/>
    <property type="evidence" value="ECO:0007669"/>
    <property type="project" value="TreeGrafter"/>
</dbReference>
<dbReference type="Gene3D" id="1.10.10.60">
    <property type="entry name" value="Homeodomain-like"/>
    <property type="match status" value="1"/>
</dbReference>
<evidence type="ECO:0000256" key="1">
    <source>
        <dbReference type="ARBA" id="ARBA00022491"/>
    </source>
</evidence>
<dbReference type="EMBL" id="JAEDAK010000007">
    <property type="protein sequence ID" value="MBH9577603.1"/>
    <property type="molecule type" value="Genomic_DNA"/>
</dbReference>
<evidence type="ECO:0000313" key="8">
    <source>
        <dbReference type="EMBL" id="MBH9577603.1"/>
    </source>
</evidence>
<evidence type="ECO:0000313" key="9">
    <source>
        <dbReference type="Proteomes" id="UP000613266"/>
    </source>
</evidence>
<dbReference type="Pfam" id="PF00440">
    <property type="entry name" value="TetR_N"/>
    <property type="match status" value="1"/>
</dbReference>
<keyword evidence="2" id="KW-0805">Transcription regulation</keyword>
<evidence type="ECO:0000256" key="5">
    <source>
        <dbReference type="PROSITE-ProRule" id="PRU00335"/>
    </source>
</evidence>
<dbReference type="SUPFAM" id="SSF46689">
    <property type="entry name" value="Homeodomain-like"/>
    <property type="match status" value="1"/>
</dbReference>
<keyword evidence="1" id="KW-0678">Repressor</keyword>
<dbReference type="AlphaFoldDB" id="A0A931J4G0"/>
<dbReference type="SUPFAM" id="SSF48498">
    <property type="entry name" value="Tetracyclin repressor-like, C-terminal domain"/>
    <property type="match status" value="1"/>
</dbReference>
<evidence type="ECO:0000256" key="3">
    <source>
        <dbReference type="ARBA" id="ARBA00023125"/>
    </source>
</evidence>
<gene>
    <name evidence="8" type="ORF">I7X39_11890</name>
</gene>
<dbReference type="PANTHER" id="PTHR30055">
    <property type="entry name" value="HTH-TYPE TRANSCRIPTIONAL REGULATOR RUTR"/>
    <property type="match status" value="1"/>
</dbReference>
<reference evidence="8" key="1">
    <citation type="submission" date="2020-12" db="EMBL/GenBank/DDBJ databases">
        <title>The genome sequence of Inhella sp. 1Y17.</title>
        <authorList>
            <person name="Liu Y."/>
        </authorList>
    </citation>
    <scope>NUCLEOTIDE SEQUENCE</scope>
    <source>
        <strain evidence="8">1Y17</strain>
    </source>
</reference>
<keyword evidence="9" id="KW-1185">Reference proteome</keyword>
<dbReference type="InterPro" id="IPR015292">
    <property type="entry name" value="Tscrpt_reg_YbiH_C"/>
</dbReference>
<dbReference type="PROSITE" id="PS50977">
    <property type="entry name" value="HTH_TETR_2"/>
    <property type="match status" value="1"/>
</dbReference>
<dbReference type="Proteomes" id="UP000613266">
    <property type="component" value="Unassembled WGS sequence"/>
</dbReference>
<dbReference type="PANTHER" id="PTHR30055:SF226">
    <property type="entry name" value="HTH-TYPE TRANSCRIPTIONAL REGULATOR PKSA"/>
    <property type="match status" value="1"/>
</dbReference>
<dbReference type="Pfam" id="PF09209">
    <property type="entry name" value="CecR_C"/>
    <property type="match status" value="1"/>
</dbReference>